<feature type="coiled-coil region" evidence="1">
    <location>
        <begin position="527"/>
        <end position="554"/>
    </location>
</feature>
<sequence length="840" mass="96195">MNMLTITADHVIELLKEVTDNTLREKIIQLAASKTSSSSHSIPDDKKVKDDFVYSAPYSLSKVHNRPSSKQTMVFRDSSFDDLKGEIEHLKEEIKFLKQNHIIYDHHLTQIKSANSRGKSKVDDYPVEENTLANSVNIYPKQNMFLGIIMEHPWMTKSRGKGRERSSSVSSRSSYRSSSSSSTPITQRGGMSLVKLNSKTQEKTFSSIHLEDILESDPLYAKLQEYITQKQKTNFDKSKVVTRRPIKWEEIDFPQEWVIENATQPQNNINIEVSEIEQLSDGTVKIRFHEPLNILIDNRSMSSRISRSNSSYISHVDYIVQVPSRASTSQIRETYRCDNIKIDKDNIARPIRKASSDLDITESEMNHRVKEKIKSLDIEDNLKDSLYKIMLNSDSGSRTEYSSEGESSTSEDLKALQQENYLTSEYECSPCQQGMACEKDEEDDLYKIYDQFKELSLHVIDNDKVIELLQNIKDLEIRAQIIGKISDSKEKDHIPKEIPTKEGSYTMAEVKNLLLERRKMISSPTTISDLKEEINNLKEDIIRLKKKNVVIDKNPEGKLHGQEIIDLINVTISKYYDTATMEPPVIEDLSPFKKITRKLQMKKGLISKSEAITIYMEEVKKDLMKNLDIDIKDDISMVSASHTNKEEDACIAGEGQDVDEEEVDLETILKRYQQQLEESSSASTTDKGKGKINQLRLRSDIVNQAKVVTRRPIKWEEIDFPQEWVIENATQPQNNINAEVSEIEQLNDGTAKIRFHDPTNILIENHSMSSRMTRSNSSYISPIDYIVQVPSRASTSQIRETYRCDNIKIDKDNIARPNRRASSDLDITESEMNFSVGITG</sequence>
<protein>
    <submittedName>
        <fullName evidence="3">Uncharacterized protein</fullName>
    </submittedName>
</protein>
<dbReference type="Proteomes" id="UP000824120">
    <property type="component" value="Chromosome 3"/>
</dbReference>
<organism evidence="3 4">
    <name type="scientific">Solanum commersonii</name>
    <name type="common">Commerson's wild potato</name>
    <name type="synonym">Commerson's nightshade</name>
    <dbReference type="NCBI Taxonomy" id="4109"/>
    <lineage>
        <taxon>Eukaryota</taxon>
        <taxon>Viridiplantae</taxon>
        <taxon>Streptophyta</taxon>
        <taxon>Embryophyta</taxon>
        <taxon>Tracheophyta</taxon>
        <taxon>Spermatophyta</taxon>
        <taxon>Magnoliopsida</taxon>
        <taxon>eudicotyledons</taxon>
        <taxon>Gunneridae</taxon>
        <taxon>Pentapetalae</taxon>
        <taxon>asterids</taxon>
        <taxon>lamiids</taxon>
        <taxon>Solanales</taxon>
        <taxon>Solanaceae</taxon>
        <taxon>Solanoideae</taxon>
        <taxon>Solaneae</taxon>
        <taxon>Solanum</taxon>
    </lineage>
</organism>
<reference evidence="3 4" key="1">
    <citation type="submission" date="2020-09" db="EMBL/GenBank/DDBJ databases">
        <title>De no assembly of potato wild relative species, Solanum commersonii.</title>
        <authorList>
            <person name="Cho K."/>
        </authorList>
    </citation>
    <scope>NUCLEOTIDE SEQUENCE [LARGE SCALE GENOMIC DNA]</scope>
    <source>
        <strain evidence="3">LZ3.2</strain>
        <tissue evidence="3">Leaf</tissue>
    </source>
</reference>
<gene>
    <name evidence="3" type="ORF">H5410_016063</name>
</gene>
<evidence type="ECO:0000313" key="3">
    <source>
        <dbReference type="EMBL" id="KAG5616239.1"/>
    </source>
</evidence>
<feature type="compositionally biased region" description="Low complexity" evidence="2">
    <location>
        <begin position="167"/>
        <end position="182"/>
    </location>
</feature>
<evidence type="ECO:0000313" key="4">
    <source>
        <dbReference type="Proteomes" id="UP000824120"/>
    </source>
</evidence>
<proteinExistence type="predicted"/>
<dbReference type="AlphaFoldDB" id="A0A9J5ZWH1"/>
<evidence type="ECO:0000256" key="2">
    <source>
        <dbReference type="SAM" id="MobiDB-lite"/>
    </source>
</evidence>
<accession>A0A9J5ZWH1</accession>
<feature type="region of interest" description="Disordered" evidence="2">
    <location>
        <begin position="157"/>
        <end position="191"/>
    </location>
</feature>
<evidence type="ECO:0000256" key="1">
    <source>
        <dbReference type="SAM" id="Coils"/>
    </source>
</evidence>
<keyword evidence="4" id="KW-1185">Reference proteome</keyword>
<comment type="caution">
    <text evidence="3">The sequence shown here is derived from an EMBL/GenBank/DDBJ whole genome shotgun (WGS) entry which is preliminary data.</text>
</comment>
<keyword evidence="1" id="KW-0175">Coiled coil</keyword>
<dbReference type="EMBL" id="JACXVP010000003">
    <property type="protein sequence ID" value="KAG5616239.1"/>
    <property type="molecule type" value="Genomic_DNA"/>
</dbReference>
<name>A0A9J5ZWH1_SOLCO</name>